<evidence type="ECO:0000313" key="3">
    <source>
        <dbReference type="Proteomes" id="UP000053881"/>
    </source>
</evidence>
<evidence type="ECO:0000256" key="1">
    <source>
        <dbReference type="SAM" id="Phobius"/>
    </source>
</evidence>
<dbReference type="Proteomes" id="UP000053881">
    <property type="component" value="Unassembled WGS sequence"/>
</dbReference>
<dbReference type="EMBL" id="LGPB01000137">
    <property type="protein sequence ID" value="KRG09685.1"/>
    <property type="molecule type" value="Genomic_DNA"/>
</dbReference>
<name>A0A0Q9XNB2_9BACI</name>
<reference evidence="2 3" key="1">
    <citation type="submission" date="2015-06" db="EMBL/GenBank/DDBJ databases">
        <title>Genome sequencing project of Bacillus galactosidilyticus PL133.</title>
        <authorList>
            <person name="Gaiero J."/>
            <person name="Nicol R."/>
            <person name="Habash M."/>
        </authorList>
    </citation>
    <scope>NUCLEOTIDE SEQUENCE [LARGE SCALE GENOMIC DNA]</scope>
    <source>
        <strain evidence="2 3">PL133</strain>
    </source>
</reference>
<feature type="transmembrane region" description="Helical" evidence="1">
    <location>
        <begin position="41"/>
        <end position="65"/>
    </location>
</feature>
<dbReference type="PATRIC" id="fig|217031.4.peg.7069"/>
<sequence length="237" mass="27404">MKGYFVYQSLSYLRSLKWIPPVVLYFIWVFIFYTYRGVPILSSYGVTSTVLLFISTWMTMGIFSIDNETEKQLLFVQLSSKLRYIYGKWCVCFFLATSLIIFSIFYPILIQAFNSPMKLIHYSFSLYGHCYFVLTGIFVGSLFSVTALAEKRYSWLGAMLVNIISITSEGMIEKFTSLKWPLFLFPPIGKLLEYFQSEDEIVLKNDVVLLIFGGGGSVIYISLGFLLIIKLFLQKER</sequence>
<feature type="transmembrane region" description="Helical" evidence="1">
    <location>
        <begin position="86"/>
        <end position="106"/>
    </location>
</feature>
<dbReference type="AlphaFoldDB" id="A0A0Q9XNB2"/>
<organism evidence="2 3">
    <name type="scientific">Lederbergia galactosidilytica</name>
    <dbReference type="NCBI Taxonomy" id="217031"/>
    <lineage>
        <taxon>Bacteria</taxon>
        <taxon>Bacillati</taxon>
        <taxon>Bacillota</taxon>
        <taxon>Bacilli</taxon>
        <taxon>Bacillales</taxon>
        <taxon>Bacillaceae</taxon>
        <taxon>Lederbergia</taxon>
    </lineage>
</organism>
<comment type="caution">
    <text evidence="2">The sequence shown here is derived from an EMBL/GenBank/DDBJ whole genome shotgun (WGS) entry which is preliminary data.</text>
</comment>
<feature type="transmembrane region" description="Helical" evidence="1">
    <location>
        <begin position="126"/>
        <end position="148"/>
    </location>
</feature>
<keyword evidence="1" id="KW-0472">Membrane</keyword>
<gene>
    <name evidence="2" type="ORF">ACA29_20800</name>
</gene>
<feature type="transmembrane region" description="Helical" evidence="1">
    <location>
        <begin position="155"/>
        <end position="172"/>
    </location>
</feature>
<proteinExistence type="predicted"/>
<evidence type="ECO:0000313" key="2">
    <source>
        <dbReference type="EMBL" id="KRG09685.1"/>
    </source>
</evidence>
<feature type="transmembrane region" description="Helical" evidence="1">
    <location>
        <begin position="18"/>
        <end position="35"/>
    </location>
</feature>
<feature type="transmembrane region" description="Helical" evidence="1">
    <location>
        <begin position="207"/>
        <end position="233"/>
    </location>
</feature>
<protein>
    <submittedName>
        <fullName evidence="2">Uncharacterized protein</fullName>
    </submittedName>
</protein>
<keyword evidence="1" id="KW-0812">Transmembrane</keyword>
<accession>A0A0Q9XNB2</accession>
<keyword evidence="1" id="KW-1133">Transmembrane helix</keyword>